<keyword evidence="2 10" id="KW-0328">Glycosyltransferase</keyword>
<dbReference type="InterPro" id="IPR050999">
    <property type="entry name" value="ADP-ribosyltransferase_ARG"/>
</dbReference>
<dbReference type="GO" id="GO:0016779">
    <property type="term" value="F:nucleotidyltransferase activity"/>
    <property type="evidence" value="ECO:0007669"/>
    <property type="project" value="UniProtKB-KW"/>
</dbReference>
<evidence type="ECO:0000256" key="6">
    <source>
        <dbReference type="ARBA" id="ARBA00022857"/>
    </source>
</evidence>
<dbReference type="FunFam" id="3.90.176.10:FF:000001">
    <property type="entry name" value="NAD(P)(+)--arginine ADP-ribosyltransferase"/>
    <property type="match status" value="1"/>
</dbReference>
<protein>
    <recommendedName>
        <fullName evidence="10">NAD(P)(+)--arginine ADP-ribosyltransferase</fullName>
        <ecNumber evidence="10">2.4.2.31</ecNumber>
    </recommendedName>
    <alternativeName>
        <fullName evidence="10">Mono(ADP-ribosyl)transferase</fullName>
    </alternativeName>
</protein>
<gene>
    <name evidence="11" type="primary">XB5918646</name>
</gene>
<keyword evidence="7 10" id="KW-0520">NAD</keyword>
<sequence>MGLCFEHLFTSVPGFIPVPFQPPDQSRGAPWAQIINKQTMRIRAGNSDISMTWALALIPTLALMHLCEGNRTRTSWRDTLFSLESVLDMAPNSYDDQYSKCIKKMEAEISTFLSQESYVNRDFSEAWDVATTKWENIKRDMKVPSGFKDEYAIATLVYTSAKPDIYTPFNEAVRQAGQSRDYYLRYFNYKALHYYLTRAVQMLKTKSCHNVFRGTKTPFSATQGNKVRFGQFTSSSTKKTVADEFGTGTNFTITTCHGASIKHLSFFPSEEEVLIPPYETFKVTDVRTGSGSNVITLVSVGTQSNHNCWYLKAASPGMESLQIIPICWLMLLWGPVGSLLLP</sequence>
<proteinExistence type="inferred from homology"/>
<dbReference type="SUPFAM" id="SSF56399">
    <property type="entry name" value="ADP-ribosylation"/>
    <property type="match status" value="1"/>
</dbReference>
<evidence type="ECO:0000256" key="8">
    <source>
        <dbReference type="ARBA" id="ARBA00023157"/>
    </source>
</evidence>
<dbReference type="Pfam" id="PF01129">
    <property type="entry name" value="ART"/>
    <property type="match status" value="1"/>
</dbReference>
<comment type="catalytic activity">
    <reaction evidence="9 10">
        <text>L-arginyl-[protein] + NAD(+) = N(omega)-(ADP-D-ribosyl)-L-arginyl-[protein] + nicotinamide + H(+)</text>
        <dbReference type="Rhea" id="RHEA:19149"/>
        <dbReference type="Rhea" id="RHEA-COMP:10532"/>
        <dbReference type="Rhea" id="RHEA-COMP:15087"/>
        <dbReference type="ChEBI" id="CHEBI:15378"/>
        <dbReference type="ChEBI" id="CHEBI:17154"/>
        <dbReference type="ChEBI" id="CHEBI:29965"/>
        <dbReference type="ChEBI" id="CHEBI:57540"/>
        <dbReference type="ChEBI" id="CHEBI:142554"/>
        <dbReference type="EC" id="2.4.2.31"/>
    </reaction>
</comment>
<comment type="similarity">
    <text evidence="1 10">Belongs to the Arg-specific ADP-ribosyltransferase family.</text>
</comment>
<evidence type="ECO:0000256" key="4">
    <source>
        <dbReference type="ARBA" id="ARBA00022695"/>
    </source>
</evidence>
<dbReference type="EC" id="2.4.2.31" evidence="10"/>
<name>A0A803KDR3_XENTR</name>
<dbReference type="FunCoup" id="A0A803KDR3">
    <property type="interactions" value="469"/>
</dbReference>
<evidence type="ECO:0000256" key="9">
    <source>
        <dbReference type="ARBA" id="ARBA00047597"/>
    </source>
</evidence>
<dbReference type="GeneTree" id="ENSGT01030000234601"/>
<dbReference type="PROSITE" id="PS01291">
    <property type="entry name" value="ART"/>
    <property type="match status" value="1"/>
</dbReference>
<keyword evidence="8" id="KW-1015">Disulfide bond</keyword>
<dbReference type="PRINTS" id="PR00970">
    <property type="entry name" value="RIBTRNSFRASE"/>
</dbReference>
<dbReference type="InParanoid" id="A0A803KDR3"/>
<keyword evidence="5" id="KW-0732">Signal</keyword>
<keyword evidence="3 10" id="KW-0808">Transferase</keyword>
<keyword evidence="6 10" id="KW-0521">NADP</keyword>
<dbReference type="AlphaFoldDB" id="A0A803KDR3"/>
<evidence type="ECO:0000256" key="10">
    <source>
        <dbReference type="RuleBase" id="RU361228"/>
    </source>
</evidence>
<dbReference type="GO" id="GO:0106274">
    <property type="term" value="F:NAD+-protein-arginine ADP-ribosyltransferase activity"/>
    <property type="evidence" value="ECO:0007669"/>
    <property type="project" value="UniProtKB-EC"/>
</dbReference>
<evidence type="ECO:0000256" key="7">
    <source>
        <dbReference type="ARBA" id="ARBA00023027"/>
    </source>
</evidence>
<dbReference type="PROSITE" id="PS51996">
    <property type="entry name" value="TR_MART"/>
    <property type="match status" value="1"/>
</dbReference>
<organism evidence="11">
    <name type="scientific">Xenopus tropicalis</name>
    <name type="common">Western clawed frog</name>
    <name type="synonym">Silurana tropicalis</name>
    <dbReference type="NCBI Taxonomy" id="8364"/>
    <lineage>
        <taxon>Eukaryota</taxon>
        <taxon>Metazoa</taxon>
        <taxon>Chordata</taxon>
        <taxon>Craniata</taxon>
        <taxon>Vertebrata</taxon>
        <taxon>Euteleostomi</taxon>
        <taxon>Amphibia</taxon>
        <taxon>Batrachia</taxon>
        <taxon>Anura</taxon>
        <taxon>Pipoidea</taxon>
        <taxon>Pipidae</taxon>
        <taxon>Xenopodinae</taxon>
        <taxon>Xenopus</taxon>
        <taxon>Silurana</taxon>
    </lineage>
</organism>
<evidence type="ECO:0000313" key="11">
    <source>
        <dbReference type="Ensembl" id="ENSXETP00000118517"/>
    </source>
</evidence>
<evidence type="ECO:0000256" key="1">
    <source>
        <dbReference type="ARBA" id="ARBA00009558"/>
    </source>
</evidence>
<evidence type="ECO:0000256" key="5">
    <source>
        <dbReference type="ARBA" id="ARBA00022729"/>
    </source>
</evidence>
<dbReference type="PANTHER" id="PTHR10339">
    <property type="entry name" value="ADP-RIBOSYLTRANSFERASE"/>
    <property type="match status" value="1"/>
</dbReference>
<dbReference type="PANTHER" id="PTHR10339:SF19">
    <property type="entry name" value="GPI-LINKED NAD(P)(+)--ARGININE ADP-RIBOSYLTRANSFERASE 1"/>
    <property type="match status" value="1"/>
</dbReference>
<reference evidence="11" key="2">
    <citation type="submission" date="2021-03" db="UniProtKB">
        <authorList>
            <consortium name="Ensembl"/>
        </authorList>
    </citation>
    <scope>IDENTIFICATION</scope>
</reference>
<evidence type="ECO:0000256" key="3">
    <source>
        <dbReference type="ARBA" id="ARBA00022679"/>
    </source>
</evidence>
<evidence type="ECO:0000256" key="2">
    <source>
        <dbReference type="ARBA" id="ARBA00022676"/>
    </source>
</evidence>
<dbReference type="Gene3D" id="3.90.176.10">
    <property type="entry name" value="Toxin ADP-ribosyltransferase, Chain A, domain 1"/>
    <property type="match status" value="1"/>
</dbReference>
<keyword evidence="4" id="KW-0548">Nucleotidyltransferase</keyword>
<dbReference type="Ensembl" id="ENSXETT00000106274">
    <property type="protein sequence ID" value="ENSXETP00000118517"/>
    <property type="gene ID" value="ENSXETG00000048232"/>
</dbReference>
<accession>A0A803KDR3</accession>
<reference evidence="11" key="1">
    <citation type="journal article" date="2010" name="Science">
        <title>The genome of the Western clawed frog Xenopus tropicalis.</title>
        <authorList>
            <person name="Hellsten U."/>
            <person name="Harland R.M."/>
            <person name="Gilchrist M.J."/>
            <person name="Hendrix D."/>
            <person name="Jurka J."/>
            <person name="Kapitonov V."/>
            <person name="Ovcharenko I."/>
            <person name="Putnam N.H."/>
            <person name="Shu S."/>
            <person name="Taher L."/>
            <person name="Blitz I.L."/>
            <person name="Blumberg B."/>
            <person name="Dichmann D.S."/>
            <person name="Dubchak I."/>
            <person name="Amaya E."/>
            <person name="Detter J.C."/>
            <person name="Fletcher R."/>
            <person name="Gerhard D.S."/>
            <person name="Goodstein D."/>
            <person name="Graves T."/>
            <person name="Grigoriev I.V."/>
            <person name="Grimwood J."/>
            <person name="Kawashima T."/>
            <person name="Lindquist E."/>
            <person name="Lucas S.M."/>
            <person name="Mead P.E."/>
            <person name="Mitros T."/>
            <person name="Ogino H."/>
            <person name="Ohta Y."/>
            <person name="Poliakov A.V."/>
            <person name="Pollet N."/>
            <person name="Robert J."/>
            <person name="Salamov A."/>
            <person name="Sater A.K."/>
            <person name="Schmutz J."/>
            <person name="Terry A."/>
            <person name="Vize P.D."/>
            <person name="Warren W.C."/>
            <person name="Wells D."/>
            <person name="Wills A."/>
            <person name="Wilson R.K."/>
            <person name="Zimmerman L.B."/>
            <person name="Zorn A.M."/>
            <person name="Grainger R."/>
            <person name="Grammer T."/>
            <person name="Khokha M.K."/>
            <person name="Richardson P.M."/>
            <person name="Rokhsar D.S."/>
        </authorList>
    </citation>
    <scope>NUCLEOTIDE SEQUENCE [LARGE SCALE GENOMIC DNA]</scope>
    <source>
        <strain evidence="11">Nigerian</strain>
    </source>
</reference>
<dbReference type="InterPro" id="IPR000768">
    <property type="entry name" value="ART"/>
</dbReference>